<dbReference type="Proteomes" id="UP001057381">
    <property type="component" value="Chromosome"/>
</dbReference>
<dbReference type="SUPFAM" id="SSF49478">
    <property type="entry name" value="Cna protein B-type domain"/>
    <property type="match status" value="1"/>
</dbReference>
<protein>
    <recommendedName>
        <fullName evidence="4">Carboxypeptidase regulatory-like domain-containing protein</fullName>
    </recommendedName>
</protein>
<feature type="chain" id="PRO_5040237775" description="Carboxypeptidase regulatory-like domain-containing protein" evidence="1">
    <location>
        <begin position="26"/>
        <end position="219"/>
    </location>
</feature>
<dbReference type="KEGG" id="mequ:KFV11_00440"/>
<evidence type="ECO:0008006" key="4">
    <source>
        <dbReference type="Google" id="ProtNLM"/>
    </source>
</evidence>
<organism evidence="2 3">
    <name type="scientific">Macrococcus equipercicus</name>
    <dbReference type="NCBI Taxonomy" id="69967"/>
    <lineage>
        <taxon>Bacteria</taxon>
        <taxon>Bacillati</taxon>
        <taxon>Bacillota</taxon>
        <taxon>Bacilli</taxon>
        <taxon>Bacillales</taxon>
        <taxon>Staphylococcaceae</taxon>
        <taxon>Macrococcus</taxon>
    </lineage>
</organism>
<evidence type="ECO:0000313" key="3">
    <source>
        <dbReference type="Proteomes" id="UP001057381"/>
    </source>
</evidence>
<dbReference type="RefSeq" id="WP_254250022.1">
    <property type="nucleotide sequence ID" value="NZ_CP073809.1"/>
</dbReference>
<dbReference type="AlphaFoldDB" id="A0A9Q9BQX6"/>
<keyword evidence="1" id="KW-0732">Signal</keyword>
<sequence length="219" mass="23348">MSKVVLSTALLLGGVEVVAAQHASAATNSVMSYVNVRDEEGLNANGAHVVLFDGDKQVASAVTDSNGRASFDALEDNKIYRIEVEGVKISNAYFKKGNDLNVAVLREALPSAPAVVANTAGATFTAHVINKDMQNVANQKVDLYDITAGAVFYKSMMTAADGNVVFDVPAGRNFAVYVNGVNQGYTLRGVEGSKLENTFLSTRKGKANITQKHSLRQYL</sequence>
<reference evidence="2" key="1">
    <citation type="submission" date="2021-04" db="EMBL/GenBank/DDBJ databases">
        <title>Complete Genome Sequences of Macrococcus spp. from dog and cattle.</title>
        <authorList>
            <person name="Schwendener S."/>
            <person name="Perreten V."/>
        </authorList>
    </citation>
    <scope>NUCLEOTIDE SEQUENCE</scope>
    <source>
        <strain evidence="2">Epi0143-OL</strain>
    </source>
</reference>
<evidence type="ECO:0000256" key="1">
    <source>
        <dbReference type="SAM" id="SignalP"/>
    </source>
</evidence>
<feature type="signal peptide" evidence="1">
    <location>
        <begin position="1"/>
        <end position="25"/>
    </location>
</feature>
<evidence type="ECO:0000313" key="2">
    <source>
        <dbReference type="EMBL" id="UTH13879.1"/>
    </source>
</evidence>
<accession>A0A9Q9BQX6</accession>
<name>A0A9Q9BQX6_9STAP</name>
<proteinExistence type="predicted"/>
<dbReference type="Gene3D" id="2.60.40.10">
    <property type="entry name" value="Immunoglobulins"/>
    <property type="match status" value="1"/>
</dbReference>
<gene>
    <name evidence="2" type="ORF">KFV11_00440</name>
</gene>
<dbReference type="InterPro" id="IPR013783">
    <property type="entry name" value="Ig-like_fold"/>
</dbReference>
<dbReference type="EMBL" id="CP073809">
    <property type="protein sequence ID" value="UTH13879.1"/>
    <property type="molecule type" value="Genomic_DNA"/>
</dbReference>